<evidence type="ECO:0000256" key="1">
    <source>
        <dbReference type="SAM" id="MobiDB-lite"/>
    </source>
</evidence>
<gene>
    <name evidence="2" type="ORF">TraAM80_02358</name>
</gene>
<organism evidence="2 3">
    <name type="scientific">Trypanosoma rangeli</name>
    <dbReference type="NCBI Taxonomy" id="5698"/>
    <lineage>
        <taxon>Eukaryota</taxon>
        <taxon>Discoba</taxon>
        <taxon>Euglenozoa</taxon>
        <taxon>Kinetoplastea</taxon>
        <taxon>Metakinetoplastina</taxon>
        <taxon>Trypanosomatida</taxon>
        <taxon>Trypanosomatidae</taxon>
        <taxon>Trypanosoma</taxon>
        <taxon>Herpetosoma</taxon>
    </lineage>
</organism>
<sequence>MQEGHTEAVSASAQDVRAYIILESHPHLGTRLRLEQALGCGVSSATLGHIVELATKDVLSVQKISMLRSDINDPLIPIDESSVHADYNSACARLKITLLREIGLVLVSVFFAVTEHSMREGGTPGLTVQFAVVLVIASPNNSARIHFVFPALRDRLLLTCQVILGRLHTLPEKVENLLSEWARQLPKIVAHTNGWLSAGMVWQRGLSCGAMQALFSHAHWIFRHLAGFLSMALEHHRCVVRSDDNALVLLWVNTLALFMQDAQLVMASPVCSNRLDQLVPDLTLQGTTCTIGEISTLLPYFRQPPVILDVSRRLDESAHIFPVFTLFRFEEYRLAALRGEKLDRFGALRPKGMTRPLSPLVAQICEQINCAMKFNPATASFVGSSFDSTSSLDCRTAMGISCGADFFVESKTPNSGGDDGGNNGGSSLPSTVGNALLLLTNWRRHVQLRALTHAMAERNMTSYNSSVKQSVGGQERTALPRKGTNNMHDADRRLLEVAVAFFLPQFRMQERDVSGMSY</sequence>
<reference evidence="2 3" key="1">
    <citation type="journal article" date="2018" name="BMC Genomics">
        <title>Genomic comparison of Trypanosoma conorhini and Trypanosoma rangeli to Trypanosoma cruzi strains of high and low virulence.</title>
        <authorList>
            <person name="Bradwell K.R."/>
            <person name="Koparde V.N."/>
            <person name="Matveyev A.V."/>
            <person name="Serrano M.G."/>
            <person name="Alves J.M."/>
            <person name="Parikh H."/>
            <person name="Huang B."/>
            <person name="Lee V."/>
            <person name="Espinosa-Alvarez O."/>
            <person name="Ortiz P.A."/>
            <person name="Costa-Martins A.G."/>
            <person name="Teixeira M.M."/>
            <person name="Buck G.A."/>
        </authorList>
    </citation>
    <scope>NUCLEOTIDE SEQUENCE [LARGE SCALE GENOMIC DNA]</scope>
    <source>
        <strain evidence="2 3">AM80</strain>
    </source>
</reference>
<name>A0A3R7KLP7_TRYRA</name>
<protein>
    <submittedName>
        <fullName evidence="2">Uncharacterized protein</fullName>
    </submittedName>
</protein>
<proteinExistence type="predicted"/>
<dbReference type="GeneID" id="40326291"/>
<evidence type="ECO:0000313" key="3">
    <source>
        <dbReference type="Proteomes" id="UP000283634"/>
    </source>
</evidence>
<feature type="compositionally biased region" description="Polar residues" evidence="1">
    <location>
        <begin position="463"/>
        <end position="472"/>
    </location>
</feature>
<dbReference type="EMBL" id="MKGL01000056">
    <property type="protein sequence ID" value="RNF08951.1"/>
    <property type="molecule type" value="Genomic_DNA"/>
</dbReference>
<dbReference type="RefSeq" id="XP_029240694.1">
    <property type="nucleotide sequence ID" value="XM_029379363.1"/>
</dbReference>
<accession>A0A3R7KLP7</accession>
<evidence type="ECO:0000313" key="2">
    <source>
        <dbReference type="EMBL" id="RNF08951.1"/>
    </source>
</evidence>
<dbReference type="OrthoDB" id="10417348at2759"/>
<comment type="caution">
    <text evidence="2">The sequence shown here is derived from an EMBL/GenBank/DDBJ whole genome shotgun (WGS) entry which is preliminary data.</text>
</comment>
<feature type="region of interest" description="Disordered" evidence="1">
    <location>
        <begin position="463"/>
        <end position="486"/>
    </location>
</feature>
<keyword evidence="3" id="KW-1185">Reference proteome</keyword>
<dbReference type="AlphaFoldDB" id="A0A3R7KLP7"/>
<dbReference type="Proteomes" id="UP000283634">
    <property type="component" value="Unassembled WGS sequence"/>
</dbReference>